<evidence type="ECO:0000259" key="6">
    <source>
        <dbReference type="Pfam" id="PF04357"/>
    </source>
</evidence>
<gene>
    <name evidence="7" type="ORF">C7C56_011665</name>
</gene>
<protein>
    <recommendedName>
        <fullName evidence="6">Translocation and assembly module TamB C-terminal domain-containing protein</fullName>
    </recommendedName>
</protein>
<evidence type="ECO:0000256" key="2">
    <source>
        <dbReference type="ARBA" id="ARBA00022692"/>
    </source>
</evidence>
<evidence type="ECO:0000313" key="7">
    <source>
        <dbReference type="EMBL" id="PWF48486.1"/>
    </source>
</evidence>
<evidence type="ECO:0000256" key="5">
    <source>
        <dbReference type="SAM" id="Phobius"/>
    </source>
</evidence>
<name>A0A2U2HM24_9BURK</name>
<dbReference type="InterPro" id="IPR007452">
    <property type="entry name" value="TamB_C"/>
</dbReference>
<keyword evidence="4 5" id="KW-0472">Membrane</keyword>
<accession>A0A2U2HM24</accession>
<dbReference type="Pfam" id="PF04357">
    <property type="entry name" value="TamB"/>
    <property type="match status" value="1"/>
</dbReference>
<keyword evidence="2 5" id="KW-0812">Transmembrane</keyword>
<evidence type="ECO:0000256" key="3">
    <source>
        <dbReference type="ARBA" id="ARBA00022989"/>
    </source>
</evidence>
<evidence type="ECO:0000313" key="8">
    <source>
        <dbReference type="Proteomes" id="UP000241421"/>
    </source>
</evidence>
<keyword evidence="3 5" id="KW-1133">Transmembrane helix</keyword>
<sequence length="1323" mass="136454">MDTTQETASGPAPRGPPRGARLRRAALWTLAGLGVLAVVLAGAALFALKTETGAVLAWRAAVRAAPGNLSGRVVGGTLDGGVALRDVVYRDDGLRIAVDRLEARWELLRSPLLLHVRFARAGRVDVTLPPGDDQPARLPARLTLPFALKLDRLSINTLSLLRDGRRDQFRGIVAHGRSDGSRHALVLERAATPYGNVATRLTLNGLAPYGVDGAAVLTTTHREQSYRVEATLGGTLRALDLRLRAEGGELDASAQVGLAPFADVALQHLRLEAARFDPRVVNPAWPAAQLSLRAELKPVKGPAAAGATGFPEVAGRLALTNARPGPFDTGRVPLAGATARISIGPSQTRLTDLEARLGAGGTVRGEAVFNTGGGGAAALRARKLDLRSLHSGLGHTRLDGPVRIELAEGVQHVRLALQQPSLGIEARLEANAARFALREGRLRAGRGEIALGGTLGRGARRPFSVSGKLAQFNPAAFAPALAAAGMAAKNIPPARINARFDAEGALAPALAALLRFNIDDSSYNGQPLRGGGVVSLAPGRLLSSDAQIVVAGNRARIRGGFGAASDKLAFDIDAPAIGRLGYGLAGAVDAQGTVAGPPGRPTIDATVKGRGLVFGNYRAAAVSAKIRAGGLAAAPGTPLLLALDAEGLRGPLAAIDSAFLRLEGSYGKHALDARLRGTLRKRPLQLRASATGALERRAQGPAWRGTITRFDSPGAPRVALLSPLEVTLAPGRIALGAAQMRVAGAAVALGGLVYSDAVVRSEGGFTGLDLGHVLDLRRQFTGRDAPFGTDLVVDGRWRLALAGRADGVIRLSRRSGDLRSRAGTALGVDALVVQARLDGRRVALDAKLDTRRFGSAAATGQIGLLPAGGRLAVLPASPVDGTLRVSLARLQTLGALAGPRVAVSGNAGAVVTAAGTLGRPRLYGVMTGEQIGLTLYDYGLRLRDGSLRLRLADGAVVLERAVFRGGDGTLRASGRFPLEPADAAPAVSVVADELQVLGGPNGTLTLSGKAGAVNRGGRMLVEGSFVVDRARLSLPAKTAPSLGDDVVVIRGGEIAPGGPSPPWAGPAGAFAPAIALRIGLGDDFHFEGSGADLHLAGQLLVTRAPAEQLQVRGTVRVLEGRYEAFGTELEIERGIISFQGPPGNPGINILATRAGRDVEAGVRLTGTVRQPRAQLVSEPPVSEAEALSRLVLGHSGEGDAGGLGAGAAQALGLGLLNRFVGTRAAEGLGLDELSIGGGTLGGGNDQVVNVGKEISERLYLAYEQSLSGSGSVLMLTYELSRLWSVVVFGGTVGGVEVLYDRHFDQLRPRRGGGARGQGLAASD</sequence>
<feature type="transmembrane region" description="Helical" evidence="5">
    <location>
        <begin position="25"/>
        <end position="48"/>
    </location>
</feature>
<comment type="caution">
    <text evidence="7">The sequence shown here is derived from an EMBL/GenBank/DDBJ whole genome shotgun (WGS) entry which is preliminary data.</text>
</comment>
<keyword evidence="8" id="KW-1185">Reference proteome</keyword>
<feature type="domain" description="Translocation and assembly module TamB C-terminal" evidence="6">
    <location>
        <begin position="965"/>
        <end position="1303"/>
    </location>
</feature>
<dbReference type="EMBL" id="PXWF02000191">
    <property type="protein sequence ID" value="PWF48486.1"/>
    <property type="molecule type" value="Genomic_DNA"/>
</dbReference>
<evidence type="ECO:0000256" key="4">
    <source>
        <dbReference type="ARBA" id="ARBA00023136"/>
    </source>
</evidence>
<dbReference type="OrthoDB" id="5288149at2"/>
<dbReference type="Proteomes" id="UP000241421">
    <property type="component" value="Unassembled WGS sequence"/>
</dbReference>
<dbReference type="GO" id="GO:0009306">
    <property type="term" value="P:protein secretion"/>
    <property type="evidence" value="ECO:0007669"/>
    <property type="project" value="InterPro"/>
</dbReference>
<dbReference type="PANTHER" id="PTHR36985">
    <property type="entry name" value="TRANSLOCATION AND ASSEMBLY MODULE SUBUNIT TAMB"/>
    <property type="match status" value="1"/>
</dbReference>
<dbReference type="RefSeq" id="WP_106757573.1">
    <property type="nucleotide sequence ID" value="NZ_PXWF02000191.1"/>
</dbReference>
<proteinExistence type="predicted"/>
<organism evidence="7 8">
    <name type="scientific">Massilia glaciei</name>
    <dbReference type="NCBI Taxonomy" id="1524097"/>
    <lineage>
        <taxon>Bacteria</taxon>
        <taxon>Pseudomonadati</taxon>
        <taxon>Pseudomonadota</taxon>
        <taxon>Betaproteobacteria</taxon>
        <taxon>Burkholderiales</taxon>
        <taxon>Oxalobacteraceae</taxon>
        <taxon>Telluria group</taxon>
        <taxon>Massilia</taxon>
    </lineage>
</organism>
<reference evidence="7 8" key="1">
    <citation type="submission" date="2018-04" db="EMBL/GenBank/DDBJ databases">
        <title>Massilia violaceinigra sp. nov., a novel purple-pigmented bacterium isolated from Tianshan glacier, Xinjiang, China.</title>
        <authorList>
            <person name="Wang H."/>
        </authorList>
    </citation>
    <scope>NUCLEOTIDE SEQUENCE [LARGE SCALE GENOMIC DNA]</scope>
    <source>
        <strain evidence="7 8">B448-2</strain>
    </source>
</reference>
<dbReference type="GO" id="GO:0005886">
    <property type="term" value="C:plasma membrane"/>
    <property type="evidence" value="ECO:0007669"/>
    <property type="project" value="InterPro"/>
</dbReference>
<dbReference type="PANTHER" id="PTHR36985:SF1">
    <property type="entry name" value="TRANSLOCATION AND ASSEMBLY MODULE SUBUNIT TAMB"/>
    <property type="match status" value="1"/>
</dbReference>
<dbReference type="GO" id="GO:0097347">
    <property type="term" value="C:TAM protein secretion complex"/>
    <property type="evidence" value="ECO:0007669"/>
    <property type="project" value="TreeGrafter"/>
</dbReference>
<comment type="subcellular location">
    <subcellularLocation>
        <location evidence="1">Membrane</location>
        <topology evidence="1">Single-pass membrane protein</topology>
    </subcellularLocation>
</comment>
<evidence type="ECO:0000256" key="1">
    <source>
        <dbReference type="ARBA" id="ARBA00004167"/>
    </source>
</evidence>